<accession>A0AAD3SR07</accession>
<dbReference type="Gene3D" id="3.10.450.50">
    <property type="match status" value="1"/>
</dbReference>
<dbReference type="Pfam" id="PF02136">
    <property type="entry name" value="NTF2"/>
    <property type="match status" value="1"/>
</dbReference>
<dbReference type="SUPFAM" id="SSF54427">
    <property type="entry name" value="NTF2-like"/>
    <property type="match status" value="1"/>
</dbReference>
<dbReference type="InterPro" id="IPR000504">
    <property type="entry name" value="RRM_dom"/>
</dbReference>
<dbReference type="InterPro" id="IPR032710">
    <property type="entry name" value="NTF2-like_dom_sf"/>
</dbReference>
<organism evidence="6 7">
    <name type="scientific">Nepenthes gracilis</name>
    <name type="common">Slender pitcher plant</name>
    <dbReference type="NCBI Taxonomy" id="150966"/>
    <lineage>
        <taxon>Eukaryota</taxon>
        <taxon>Viridiplantae</taxon>
        <taxon>Streptophyta</taxon>
        <taxon>Embryophyta</taxon>
        <taxon>Tracheophyta</taxon>
        <taxon>Spermatophyta</taxon>
        <taxon>Magnoliopsida</taxon>
        <taxon>eudicotyledons</taxon>
        <taxon>Gunneridae</taxon>
        <taxon>Pentapetalae</taxon>
        <taxon>Caryophyllales</taxon>
        <taxon>Nepenthaceae</taxon>
        <taxon>Nepenthes</taxon>
    </lineage>
</organism>
<feature type="region of interest" description="Disordered" evidence="3">
    <location>
        <begin position="319"/>
        <end position="340"/>
    </location>
</feature>
<comment type="caution">
    <text evidence="6">The sequence shown here is derived from an EMBL/GenBank/DDBJ whole genome shotgun (WGS) entry which is preliminary data.</text>
</comment>
<dbReference type="PROSITE" id="PS50177">
    <property type="entry name" value="NTF2_DOMAIN"/>
    <property type="match status" value="1"/>
</dbReference>
<protein>
    <recommendedName>
        <fullName evidence="8">G3BP-like protein</fullName>
    </recommendedName>
</protein>
<dbReference type="Pfam" id="PF00076">
    <property type="entry name" value="RRM_1"/>
    <property type="match status" value="1"/>
</dbReference>
<dbReference type="Gene3D" id="3.30.70.330">
    <property type="match status" value="1"/>
</dbReference>
<feature type="domain" description="NTF2" evidence="5">
    <location>
        <begin position="44"/>
        <end position="160"/>
    </location>
</feature>
<evidence type="ECO:0008006" key="8">
    <source>
        <dbReference type="Google" id="ProtNLM"/>
    </source>
</evidence>
<evidence type="ECO:0000313" key="7">
    <source>
        <dbReference type="Proteomes" id="UP001279734"/>
    </source>
</evidence>
<reference evidence="6" key="1">
    <citation type="submission" date="2023-05" db="EMBL/GenBank/DDBJ databases">
        <title>Nepenthes gracilis genome sequencing.</title>
        <authorList>
            <person name="Fukushima K."/>
        </authorList>
    </citation>
    <scope>NUCLEOTIDE SEQUENCE</scope>
    <source>
        <strain evidence="6">SING2019-196</strain>
    </source>
</reference>
<evidence type="ECO:0000259" key="4">
    <source>
        <dbReference type="PROSITE" id="PS50102"/>
    </source>
</evidence>
<gene>
    <name evidence="6" type="ORF">Nepgr_017121</name>
</gene>
<name>A0AAD3SR07_NEPGR</name>
<proteinExistence type="predicted"/>
<dbReference type="PANTHER" id="PTHR10693:SF75">
    <property type="entry name" value="NUCLEAR TRANSPORT FACTOR 2"/>
    <property type="match status" value="1"/>
</dbReference>
<dbReference type="Proteomes" id="UP001279734">
    <property type="component" value="Unassembled WGS sequence"/>
</dbReference>
<dbReference type="CDD" id="cd00590">
    <property type="entry name" value="RRM_SF"/>
    <property type="match status" value="1"/>
</dbReference>
<evidence type="ECO:0000313" key="6">
    <source>
        <dbReference type="EMBL" id="GMH15280.1"/>
    </source>
</evidence>
<keyword evidence="7" id="KW-1185">Reference proteome</keyword>
<dbReference type="EMBL" id="BSYO01000015">
    <property type="protein sequence ID" value="GMH15280.1"/>
    <property type="molecule type" value="Genomic_DNA"/>
</dbReference>
<dbReference type="SMART" id="SM00360">
    <property type="entry name" value="RRM"/>
    <property type="match status" value="1"/>
</dbReference>
<sequence>MKIATASPVSCLYEASRIHSLRFLGRDMATQMNGSSMEYSAEEVGNAFVSQFYHILHEYPEVAYRFYQDSSIMTRPGPDGSLTRVTTMKGINDLILSVDYKGYKVEILTADAQASYTEGVIVLVTGCLTGKDDVRKKFTESFFLAPQEKGYFVLNDAFRFIDEDRMPGNNSFKVMHAPAASLAPFPEASEVVNNSLPVNTVVDGLIPDSKGEACELIRIEEKSVVTEVVVPHLDSNVKDIQAVVKLVPNLQQDTPKKSYSSIVQVMGNTCTAPVPISTRRTVSPSNSGQQSHGAAATAAARQMHGTAISVAGQELQGTAASAMSSKPSAKNGNYGLAGKANREEDNKSFSVYIGNLPLDVTVEQVELEFKKFGRIKRGGIQVRCSRGFCFGFVEFESLSSMQHAVKVSKVLLRGYYAFIEPKKTTTRVNNGGSLSPPASGGCFGGNFSSSGSHGRNGGGRRWEVSNGGRNGDGYQRVYQNGGNRGGRQGSAK</sequence>
<feature type="compositionally biased region" description="Low complexity" evidence="3">
    <location>
        <begin position="319"/>
        <end position="330"/>
    </location>
</feature>
<evidence type="ECO:0000256" key="2">
    <source>
        <dbReference type="PROSITE-ProRule" id="PRU00176"/>
    </source>
</evidence>
<dbReference type="FunFam" id="3.10.450.50:FF:000003">
    <property type="entry name" value="Nuclear transport factor 2 family protein"/>
    <property type="match status" value="1"/>
</dbReference>
<feature type="compositionally biased region" description="Gly residues" evidence="3">
    <location>
        <begin position="482"/>
        <end position="492"/>
    </location>
</feature>
<dbReference type="GO" id="GO:0005829">
    <property type="term" value="C:cytosol"/>
    <property type="evidence" value="ECO:0007669"/>
    <property type="project" value="TreeGrafter"/>
</dbReference>
<dbReference type="InterPro" id="IPR035979">
    <property type="entry name" value="RBD_domain_sf"/>
</dbReference>
<dbReference type="PANTHER" id="PTHR10693">
    <property type="entry name" value="RAS GTPASE-ACTIVATING PROTEIN-BINDING PROTEIN"/>
    <property type="match status" value="1"/>
</dbReference>
<dbReference type="GO" id="GO:0003729">
    <property type="term" value="F:mRNA binding"/>
    <property type="evidence" value="ECO:0007669"/>
    <property type="project" value="TreeGrafter"/>
</dbReference>
<evidence type="ECO:0000256" key="3">
    <source>
        <dbReference type="SAM" id="MobiDB-lite"/>
    </source>
</evidence>
<dbReference type="InterPro" id="IPR039539">
    <property type="entry name" value="Ras_GTPase_bind_prot"/>
</dbReference>
<dbReference type="InterPro" id="IPR012677">
    <property type="entry name" value="Nucleotide-bd_a/b_plait_sf"/>
</dbReference>
<feature type="region of interest" description="Disordered" evidence="3">
    <location>
        <begin position="445"/>
        <end position="492"/>
    </location>
</feature>
<dbReference type="AlphaFoldDB" id="A0AAD3SR07"/>
<dbReference type="GO" id="GO:1990904">
    <property type="term" value="C:ribonucleoprotein complex"/>
    <property type="evidence" value="ECO:0007669"/>
    <property type="project" value="TreeGrafter"/>
</dbReference>
<dbReference type="PROSITE" id="PS50102">
    <property type="entry name" value="RRM"/>
    <property type="match status" value="1"/>
</dbReference>
<evidence type="ECO:0000256" key="1">
    <source>
        <dbReference type="ARBA" id="ARBA00022884"/>
    </source>
</evidence>
<dbReference type="InterPro" id="IPR002075">
    <property type="entry name" value="NTF2_dom"/>
</dbReference>
<dbReference type="InterPro" id="IPR018222">
    <property type="entry name" value="Nuclear_transport_factor_2_euk"/>
</dbReference>
<keyword evidence="1 2" id="KW-0694">RNA-binding</keyword>
<evidence type="ECO:0000259" key="5">
    <source>
        <dbReference type="PROSITE" id="PS50177"/>
    </source>
</evidence>
<feature type="domain" description="RRM" evidence="4">
    <location>
        <begin position="349"/>
        <end position="433"/>
    </location>
</feature>
<dbReference type="CDD" id="cd00780">
    <property type="entry name" value="NTF2"/>
    <property type="match status" value="1"/>
</dbReference>
<dbReference type="SUPFAM" id="SSF54928">
    <property type="entry name" value="RNA-binding domain, RBD"/>
    <property type="match status" value="1"/>
</dbReference>